<reference evidence="2 3" key="1">
    <citation type="journal article" date="2014" name="Genome Biol. Evol.">
        <title>The secreted proteins of Achlya hypogyna and Thraustotheca clavata identify the ancestral oomycete secretome and reveal gene acquisitions by horizontal gene transfer.</title>
        <authorList>
            <person name="Misner I."/>
            <person name="Blouin N."/>
            <person name="Leonard G."/>
            <person name="Richards T.A."/>
            <person name="Lane C.E."/>
        </authorList>
    </citation>
    <scope>NUCLEOTIDE SEQUENCE [LARGE SCALE GENOMIC DNA]</scope>
    <source>
        <strain evidence="2 3">ATCC 48635</strain>
    </source>
</reference>
<name>A0A1V9ZFQ3_ACHHY</name>
<evidence type="ECO:0000313" key="3">
    <source>
        <dbReference type="Proteomes" id="UP000243579"/>
    </source>
</evidence>
<comment type="caution">
    <text evidence="2">The sequence shown here is derived from an EMBL/GenBank/DDBJ whole genome shotgun (WGS) entry which is preliminary data.</text>
</comment>
<protein>
    <submittedName>
        <fullName evidence="2">Uncharacterized protein</fullName>
    </submittedName>
</protein>
<feature type="compositionally biased region" description="Basic and acidic residues" evidence="1">
    <location>
        <begin position="8"/>
        <end position="31"/>
    </location>
</feature>
<dbReference type="EMBL" id="JNBR01000132">
    <property type="protein sequence ID" value="OQR96721.1"/>
    <property type="molecule type" value="Genomic_DNA"/>
</dbReference>
<feature type="region of interest" description="Disordered" evidence="1">
    <location>
        <begin position="1"/>
        <end position="32"/>
    </location>
</feature>
<proteinExistence type="predicted"/>
<organism evidence="2 3">
    <name type="scientific">Achlya hypogyna</name>
    <name type="common">Oomycete</name>
    <name type="synonym">Protoachlya hypogyna</name>
    <dbReference type="NCBI Taxonomy" id="1202772"/>
    <lineage>
        <taxon>Eukaryota</taxon>
        <taxon>Sar</taxon>
        <taxon>Stramenopiles</taxon>
        <taxon>Oomycota</taxon>
        <taxon>Saprolegniomycetes</taxon>
        <taxon>Saprolegniales</taxon>
        <taxon>Achlyaceae</taxon>
        <taxon>Achlya</taxon>
    </lineage>
</organism>
<dbReference type="AlphaFoldDB" id="A0A1V9ZFQ3"/>
<keyword evidence="3" id="KW-1185">Reference proteome</keyword>
<evidence type="ECO:0000256" key="1">
    <source>
        <dbReference type="SAM" id="MobiDB-lite"/>
    </source>
</evidence>
<evidence type="ECO:0000313" key="2">
    <source>
        <dbReference type="EMBL" id="OQR96721.1"/>
    </source>
</evidence>
<dbReference type="Proteomes" id="UP000243579">
    <property type="component" value="Unassembled WGS sequence"/>
</dbReference>
<sequence length="75" mass="7965">MPGLAEATKSEKRKLMTTETSTHDAAKRAKTDAAPVAAGLWVQRTVAIGAKDKPAPRDSPATNGLWVKQSIAFAF</sequence>
<accession>A0A1V9ZFQ3</accession>
<dbReference type="OrthoDB" id="10362511at2759"/>
<gene>
    <name evidence="2" type="ORF">ACHHYP_13760</name>
</gene>